<comment type="caution">
    <text evidence="17">The sequence shown here is derived from an EMBL/GenBank/DDBJ whole genome shotgun (WGS) entry which is preliminary data.</text>
</comment>
<keyword evidence="2 15" id="KW-0813">Transport</keyword>
<evidence type="ECO:0000313" key="17">
    <source>
        <dbReference type="EMBL" id="PIS07480.1"/>
    </source>
</evidence>
<dbReference type="Pfam" id="PF07670">
    <property type="entry name" value="Gate"/>
    <property type="match status" value="2"/>
</dbReference>
<dbReference type="Pfam" id="PF02421">
    <property type="entry name" value="FeoB_N"/>
    <property type="match status" value="1"/>
</dbReference>
<feature type="transmembrane region" description="Helical" evidence="15">
    <location>
        <begin position="451"/>
        <end position="469"/>
    </location>
</feature>
<dbReference type="PANTHER" id="PTHR43185:SF1">
    <property type="entry name" value="FE(2+) TRANSPORTER FEOB"/>
    <property type="match status" value="1"/>
</dbReference>
<evidence type="ECO:0000256" key="3">
    <source>
        <dbReference type="ARBA" id="ARBA00022475"/>
    </source>
</evidence>
<dbReference type="GO" id="GO:0046872">
    <property type="term" value="F:metal ion binding"/>
    <property type="evidence" value="ECO:0007669"/>
    <property type="project" value="UniProtKB-KW"/>
</dbReference>
<reference evidence="18" key="1">
    <citation type="submission" date="2017-09" db="EMBL/GenBank/DDBJ databases">
        <title>Depth-based differentiation of microbial function through sediment-hosted aquifers and enrichment of novel symbionts in the deep terrestrial subsurface.</title>
        <authorList>
            <person name="Probst A.J."/>
            <person name="Ladd B."/>
            <person name="Jarett J.K."/>
            <person name="Geller-Mcgrath D.E."/>
            <person name="Sieber C.M.K."/>
            <person name="Emerson J.B."/>
            <person name="Anantharaman K."/>
            <person name="Thomas B.C."/>
            <person name="Malmstrom R."/>
            <person name="Stieglmeier M."/>
            <person name="Klingl A."/>
            <person name="Woyke T."/>
            <person name="Ryan C.M."/>
            <person name="Banfield J.F."/>
        </authorList>
    </citation>
    <scope>NUCLEOTIDE SEQUENCE [LARGE SCALE GENOMIC DNA]</scope>
</reference>
<evidence type="ECO:0000256" key="10">
    <source>
        <dbReference type="ARBA" id="ARBA00023134"/>
    </source>
</evidence>
<evidence type="ECO:0000256" key="5">
    <source>
        <dbReference type="ARBA" id="ARBA00022692"/>
    </source>
</evidence>
<keyword evidence="11 15" id="KW-0472">Membrane</keyword>
<evidence type="ECO:0000313" key="18">
    <source>
        <dbReference type="Proteomes" id="UP000231382"/>
    </source>
</evidence>
<dbReference type="EMBL" id="PEZW01000021">
    <property type="protein sequence ID" value="PIS07480.1"/>
    <property type="molecule type" value="Genomic_DNA"/>
</dbReference>
<keyword evidence="14" id="KW-0460">Magnesium</keyword>
<dbReference type="Pfam" id="PF07664">
    <property type="entry name" value="FeoB_C"/>
    <property type="match status" value="1"/>
</dbReference>
<evidence type="ECO:0000256" key="1">
    <source>
        <dbReference type="ARBA" id="ARBA00004651"/>
    </source>
</evidence>
<dbReference type="Gene3D" id="3.40.50.300">
    <property type="entry name" value="P-loop containing nucleotide triphosphate hydrolases"/>
    <property type="match status" value="1"/>
</dbReference>
<dbReference type="InterPro" id="IPR003373">
    <property type="entry name" value="Fe2_transport_prot-B"/>
</dbReference>
<feature type="transmembrane region" description="Helical" evidence="15">
    <location>
        <begin position="276"/>
        <end position="300"/>
    </location>
</feature>
<dbReference type="SUPFAM" id="SSF52540">
    <property type="entry name" value="P-loop containing nucleoside triphosphate hydrolases"/>
    <property type="match status" value="1"/>
</dbReference>
<feature type="binding site" evidence="14">
    <location>
        <position position="21"/>
    </location>
    <ligand>
        <name>Mg(2+)</name>
        <dbReference type="ChEBI" id="CHEBI:18420"/>
        <label>2</label>
    </ligand>
</feature>
<feature type="binding site" evidence="13">
    <location>
        <begin position="10"/>
        <end position="17"/>
    </location>
    <ligand>
        <name>GTP</name>
        <dbReference type="ChEBI" id="CHEBI:37565"/>
        <label>1</label>
    </ligand>
</feature>
<comment type="subcellular location">
    <subcellularLocation>
        <location evidence="15">Cell inner membrane</location>
        <topology evidence="15">Multi-pass membrane protein</topology>
    </subcellularLocation>
    <subcellularLocation>
        <location evidence="1">Cell membrane</location>
        <topology evidence="1">Multi-pass membrane protein</topology>
    </subcellularLocation>
</comment>
<dbReference type="AlphaFoldDB" id="A0A2H0W5Y0"/>
<dbReference type="InterPro" id="IPR050860">
    <property type="entry name" value="FeoB_GTPase"/>
</dbReference>
<evidence type="ECO:0000256" key="6">
    <source>
        <dbReference type="ARBA" id="ARBA00022741"/>
    </source>
</evidence>
<evidence type="ECO:0000256" key="13">
    <source>
        <dbReference type="PIRSR" id="PIRSR603373-1"/>
    </source>
</evidence>
<organism evidence="17 18">
    <name type="scientific">Candidatus Berkelbacteria bacterium CG10_big_fil_rev_8_21_14_0_10_43_13</name>
    <dbReference type="NCBI Taxonomy" id="1974514"/>
    <lineage>
        <taxon>Bacteria</taxon>
        <taxon>Candidatus Berkelbacteria</taxon>
    </lineage>
</organism>
<evidence type="ECO:0000259" key="16">
    <source>
        <dbReference type="PROSITE" id="PS51711"/>
    </source>
</evidence>
<evidence type="ECO:0000256" key="7">
    <source>
        <dbReference type="ARBA" id="ARBA00022989"/>
    </source>
</evidence>
<feature type="binding site" evidence="14">
    <location>
        <position position="22"/>
    </location>
    <ligand>
        <name>Mg(2+)</name>
        <dbReference type="ChEBI" id="CHEBI:18420"/>
        <label>1</label>
    </ligand>
</feature>
<keyword evidence="8 15" id="KW-0408">Iron</keyword>
<feature type="binding site" evidence="14">
    <location>
        <position position="24"/>
    </location>
    <ligand>
        <name>Mg(2+)</name>
        <dbReference type="ChEBI" id="CHEBI:18420"/>
        <label>2</label>
    </ligand>
</feature>
<keyword evidence="9" id="KW-0406">Ion transport</keyword>
<accession>A0A2H0W5Y0</accession>
<keyword evidence="3" id="KW-1003">Cell membrane</keyword>
<keyword evidence="7 15" id="KW-1133">Transmembrane helix</keyword>
<comment type="function">
    <text evidence="15">Probable transporter of a GTP-driven Fe(2+) uptake system.</text>
</comment>
<evidence type="ECO:0000256" key="4">
    <source>
        <dbReference type="ARBA" id="ARBA00022496"/>
    </source>
</evidence>
<feature type="transmembrane region" description="Helical" evidence="15">
    <location>
        <begin position="354"/>
        <end position="380"/>
    </location>
</feature>
<comment type="similarity">
    <text evidence="15">Belongs to the TRAFAC class TrmE-Era-EngA-EngB-Septin-like GTPase superfamily. FeoB GTPase (TC 9.A.8) family.</text>
</comment>
<feature type="domain" description="FeoB-type G" evidence="16">
    <location>
        <begin position="3"/>
        <end position="165"/>
    </location>
</feature>
<keyword evidence="6 13" id="KW-0547">Nucleotide-binding</keyword>
<feature type="transmembrane region" description="Helical" evidence="15">
    <location>
        <begin position="386"/>
        <end position="410"/>
    </location>
</feature>
<evidence type="ECO:0000256" key="9">
    <source>
        <dbReference type="ARBA" id="ARBA00023065"/>
    </source>
</evidence>
<feature type="transmembrane region" description="Helical" evidence="15">
    <location>
        <begin position="541"/>
        <end position="560"/>
    </location>
</feature>
<feature type="transmembrane region" description="Helical" evidence="15">
    <location>
        <begin position="221"/>
        <end position="239"/>
    </location>
</feature>
<dbReference type="PANTHER" id="PTHR43185">
    <property type="entry name" value="FERROUS IRON TRANSPORT PROTEIN B"/>
    <property type="match status" value="1"/>
</dbReference>
<gene>
    <name evidence="17" type="primary">feoB</name>
    <name evidence="17" type="ORF">COT78_03340</name>
</gene>
<proteinExistence type="inferred from homology"/>
<feature type="binding site" evidence="13">
    <location>
        <begin position="56"/>
        <end position="59"/>
    </location>
    <ligand>
        <name>GTP</name>
        <dbReference type="ChEBI" id="CHEBI:37565"/>
        <label>3</label>
    </ligand>
</feature>
<dbReference type="InterPro" id="IPR011640">
    <property type="entry name" value="Fe2_transport_prot_B_C"/>
</dbReference>
<dbReference type="GO" id="GO:0005525">
    <property type="term" value="F:GTP binding"/>
    <property type="evidence" value="ECO:0007669"/>
    <property type="project" value="UniProtKB-KW"/>
</dbReference>
<dbReference type="InterPro" id="IPR027417">
    <property type="entry name" value="P-loop_NTPase"/>
</dbReference>
<evidence type="ECO:0000256" key="2">
    <source>
        <dbReference type="ARBA" id="ARBA00022448"/>
    </source>
</evidence>
<protein>
    <recommendedName>
        <fullName evidence="12 15">Ferrous iron transport protein B</fullName>
    </recommendedName>
</protein>
<dbReference type="PROSITE" id="PS51711">
    <property type="entry name" value="G_FEOB"/>
    <property type="match status" value="1"/>
</dbReference>
<dbReference type="NCBIfam" id="TIGR00437">
    <property type="entry name" value="feoB"/>
    <property type="match status" value="1"/>
</dbReference>
<dbReference type="InterPro" id="IPR030389">
    <property type="entry name" value="G_FEOB_dom"/>
</dbReference>
<keyword evidence="14" id="KW-0479">Metal-binding</keyword>
<feature type="binding site" evidence="14">
    <location>
        <position position="25"/>
    </location>
    <ligand>
        <name>Mg(2+)</name>
        <dbReference type="ChEBI" id="CHEBI:18420"/>
        <label>2</label>
    </ligand>
</feature>
<feature type="transmembrane region" description="Helical" evidence="15">
    <location>
        <begin position="320"/>
        <end position="342"/>
    </location>
</feature>
<sequence length="598" mass="66219">MNDITVALIGNPNTGKTSLINSLTGLSLHVGNWPGKTVQKKEGSFKSGQNLIHLVDLPGTYSVKPYSEEEKVTDDFLKYGHVDVVIQVIDVNVLARNLIMTHEIVALGKKVVLAFNFNTEAKKRGLKIDLQKICQKLSLPVVAIEANKGINKKKLIETVIKVSQQDFCRPSYLSSLLDSNKKNVDREKALDFFNKEISPFYDDNSIWQKIQSIDRIVMNKFTAFPVFLLVMFLIFKLIFTISNPLISTIGLFFEKIAAVMPTSLPPLLHSFITGGLIGGIGTVLSFAPLIFTLFIMIAIIEDSGYLGRTVVLSDRFFQKFGISGHSFIPMILGFGCNVPAILATRTIKNHKERLIAILTNSFISCGARLPVYALFAGIFFPNRASVVIFGLYFLGILVNLTASAILARFIKNNESATLILELPPYRMPVFSNVLKHAWYHTRGFIQKASTTIFFAVIIIWFFASIPFGVDYGSRLSLAGKIGEFISPIFQPLGFSHWTYTISLLFGISAKEIIIGTLGTLHSVSADGLIQILPQTISKAGALSFLVFVSLYTPCVAAISVMKKETGKWKYAIIQPLTTIVVAWLFAFATYRIALAFIP</sequence>
<evidence type="ECO:0000256" key="11">
    <source>
        <dbReference type="ARBA" id="ARBA00023136"/>
    </source>
</evidence>
<keyword evidence="4 15" id="KW-0410">Iron transport</keyword>
<dbReference type="GO" id="GO:0015093">
    <property type="term" value="F:ferrous iron transmembrane transporter activity"/>
    <property type="evidence" value="ECO:0007669"/>
    <property type="project" value="UniProtKB-UniRule"/>
</dbReference>
<feature type="transmembrane region" description="Helical" evidence="15">
    <location>
        <begin position="572"/>
        <end position="597"/>
    </location>
</feature>
<name>A0A2H0W5Y0_9BACT</name>
<evidence type="ECO:0000256" key="15">
    <source>
        <dbReference type="RuleBase" id="RU362098"/>
    </source>
</evidence>
<dbReference type="Proteomes" id="UP000231382">
    <property type="component" value="Unassembled WGS sequence"/>
</dbReference>
<evidence type="ECO:0000256" key="8">
    <source>
        <dbReference type="ARBA" id="ARBA00023004"/>
    </source>
</evidence>
<keyword evidence="5 15" id="KW-0812">Transmembrane</keyword>
<dbReference type="GO" id="GO:0005886">
    <property type="term" value="C:plasma membrane"/>
    <property type="evidence" value="ECO:0007669"/>
    <property type="project" value="UniProtKB-SubCell"/>
</dbReference>
<dbReference type="InterPro" id="IPR011642">
    <property type="entry name" value="Gate_dom"/>
</dbReference>
<evidence type="ECO:0000256" key="12">
    <source>
        <dbReference type="NCBIfam" id="TIGR00437"/>
    </source>
</evidence>
<evidence type="ECO:0000256" key="14">
    <source>
        <dbReference type="PIRSR" id="PIRSR603373-2"/>
    </source>
</evidence>
<keyword evidence="10 13" id="KW-0342">GTP-binding</keyword>